<evidence type="ECO:0000259" key="7">
    <source>
        <dbReference type="Pfam" id="PF01171"/>
    </source>
</evidence>
<evidence type="ECO:0000256" key="5">
    <source>
        <dbReference type="ARBA" id="ARBA00022884"/>
    </source>
</evidence>
<evidence type="ECO:0000313" key="9">
    <source>
        <dbReference type="EMBL" id="GAX79103.1"/>
    </source>
</evidence>
<dbReference type="GO" id="GO:0002143">
    <property type="term" value="P:tRNA wobble position uridine thiolation"/>
    <property type="evidence" value="ECO:0007669"/>
    <property type="project" value="TreeGrafter"/>
</dbReference>
<dbReference type="GO" id="GO:0016779">
    <property type="term" value="F:nucleotidyltransferase activity"/>
    <property type="evidence" value="ECO:0007669"/>
    <property type="project" value="UniProtKB-UniRule"/>
</dbReference>
<dbReference type="CDD" id="cd01713">
    <property type="entry name" value="CTU1-like"/>
    <property type="match status" value="1"/>
</dbReference>
<comment type="function">
    <text evidence="6">Plays a central role in 2-thiolation of mcm(5)S(2)U at tRNA wobble positions of tRNA(Lys), tRNA(Glu) and tRNA(Gln). Directly binds tRNAs and probably acts by catalyzing adenylation of tRNAs, an intermediate required for 2-thiolation. It is unclear whether it acts as a sulfurtransferase that transfers sulfur from thiocarboxylated URM1 onto the uridine of tRNAs at wobble position.</text>
</comment>
<dbReference type="AlphaFoldDB" id="A0A250X7P8"/>
<evidence type="ECO:0000256" key="2">
    <source>
        <dbReference type="ARBA" id="ARBA00022555"/>
    </source>
</evidence>
<dbReference type="STRING" id="1157962.A0A250X7P8"/>
<dbReference type="Pfam" id="PF01171">
    <property type="entry name" value="ATP_bind_3"/>
    <property type="match status" value="1"/>
</dbReference>
<name>A0A250X7P8_9CHLO</name>
<dbReference type="UniPathway" id="UPA00988"/>
<dbReference type="NCBIfam" id="TIGR00269">
    <property type="entry name" value="TIGR00269 family protein"/>
    <property type="match status" value="1"/>
</dbReference>
<gene>
    <name evidence="6" type="primary">NCS6</name>
    <name evidence="6" type="synonym">CTU1</name>
    <name evidence="9" type="ORF">CEUSTIGMA_g6543.t1</name>
</gene>
<dbReference type="OrthoDB" id="198857at2759"/>
<dbReference type="SUPFAM" id="SSF52402">
    <property type="entry name" value="Adenine nucleotide alpha hydrolases-like"/>
    <property type="match status" value="1"/>
</dbReference>
<reference evidence="9 10" key="1">
    <citation type="submission" date="2017-08" db="EMBL/GenBank/DDBJ databases">
        <title>Acidophilic green algal genome provides insights into adaptation to an acidic environment.</title>
        <authorList>
            <person name="Hirooka S."/>
            <person name="Hirose Y."/>
            <person name="Kanesaki Y."/>
            <person name="Higuchi S."/>
            <person name="Fujiwara T."/>
            <person name="Onuma R."/>
            <person name="Era A."/>
            <person name="Ohbayashi R."/>
            <person name="Uzuka A."/>
            <person name="Nozaki H."/>
            <person name="Yoshikawa H."/>
            <person name="Miyagishima S.Y."/>
        </authorList>
    </citation>
    <scope>NUCLEOTIDE SEQUENCE [LARGE SCALE GENOMIC DNA]</scope>
    <source>
        <strain evidence="9 10">NIES-2499</strain>
    </source>
</reference>
<dbReference type="EMBL" id="BEGY01000039">
    <property type="protein sequence ID" value="GAX79103.1"/>
    <property type="molecule type" value="Genomic_DNA"/>
</dbReference>
<dbReference type="GO" id="GO:0000049">
    <property type="term" value="F:tRNA binding"/>
    <property type="evidence" value="ECO:0007669"/>
    <property type="project" value="UniProtKB-UniRule"/>
</dbReference>
<dbReference type="Gene3D" id="3.40.50.620">
    <property type="entry name" value="HUPs"/>
    <property type="match status" value="1"/>
</dbReference>
<dbReference type="InterPro" id="IPR056369">
    <property type="entry name" value="CTU1-like_ATP-bd"/>
</dbReference>
<dbReference type="PANTHER" id="PTHR11807:SF12">
    <property type="entry name" value="CYTOPLASMIC TRNA 2-THIOLATION PROTEIN 1"/>
    <property type="match status" value="1"/>
</dbReference>
<dbReference type="GO" id="GO:0032447">
    <property type="term" value="P:protein urmylation"/>
    <property type="evidence" value="ECO:0007669"/>
    <property type="project" value="UniProtKB-UniRule"/>
</dbReference>
<dbReference type="Pfam" id="PF16503">
    <property type="entry name" value="zn-ribbon_14"/>
    <property type="match status" value="1"/>
</dbReference>
<dbReference type="InterPro" id="IPR032442">
    <property type="entry name" value="CTU1_C"/>
</dbReference>
<keyword evidence="5 6" id="KW-0694">RNA-binding</keyword>
<keyword evidence="4 6" id="KW-0819">tRNA processing</keyword>
<accession>A0A250X7P8</accession>
<dbReference type="FunFam" id="3.40.50.620:FF:000054">
    <property type="entry name" value="Cytoplasmic tRNA 2-thiolation protein 1"/>
    <property type="match status" value="1"/>
</dbReference>
<keyword evidence="1 6" id="KW-0963">Cytoplasm</keyword>
<protein>
    <recommendedName>
        <fullName evidence="6">Cytoplasmic tRNA 2-thiolation protein 1</fullName>
        <ecNumber evidence="6">2.7.7.-</ecNumber>
    </recommendedName>
    <alternativeName>
        <fullName evidence="6">Cytoplasmic tRNA adenylyltransferase 1</fullName>
    </alternativeName>
</protein>
<dbReference type="EC" id="2.7.7.-" evidence="6"/>
<evidence type="ECO:0000256" key="6">
    <source>
        <dbReference type="HAMAP-Rule" id="MF_03053"/>
    </source>
</evidence>
<dbReference type="InterPro" id="IPR014729">
    <property type="entry name" value="Rossmann-like_a/b/a_fold"/>
</dbReference>
<evidence type="ECO:0000256" key="3">
    <source>
        <dbReference type="ARBA" id="ARBA00022679"/>
    </source>
</evidence>
<keyword evidence="10" id="KW-1185">Reference proteome</keyword>
<evidence type="ECO:0000256" key="1">
    <source>
        <dbReference type="ARBA" id="ARBA00022490"/>
    </source>
</evidence>
<organism evidence="9 10">
    <name type="scientific">Chlamydomonas eustigma</name>
    <dbReference type="NCBI Taxonomy" id="1157962"/>
    <lineage>
        <taxon>Eukaryota</taxon>
        <taxon>Viridiplantae</taxon>
        <taxon>Chlorophyta</taxon>
        <taxon>core chlorophytes</taxon>
        <taxon>Chlorophyceae</taxon>
        <taxon>CS clade</taxon>
        <taxon>Chlamydomonadales</taxon>
        <taxon>Chlamydomonadaceae</taxon>
        <taxon>Chlamydomonas</taxon>
    </lineage>
</organism>
<sequence length="447" mass="49884">MVRLCCLCEKERAVIRRPKTFEQVCRECFYEAFEQEIHETVTQTSMFKRGERVAVAASGGKDSTVLAHILTTLNAKHDYGLDLFLLSVDEGIRGYRDDSLETVKRNEAYYKIPLKVVSYEELYGWTMDQIVAQVGTRNNCTFCGVFRRQALDRGAQLMKADKVATGHNADDMAETVLLNMLRGDVARLGRCTSAITGEDGDLPRVKPFKYTYEKEIVMYAYFKKLDYFSTECVYAPFAARGFARDFVKDLEAARPSAIIDLIHSAEQFRFHAQSEQRLLQPRTCERCGFISSQPICKACTLLEGLNKGLSKIKIQSSLEERRGSQKASAQCTAQCLNITPVHDSASLEASRALSQSSHDEQRVTGGHSACCRSSGTSASCTTHTFGDNNEEGQQPLCCKQEQCQDRQITSANVQCMMNSDGFVRNGAETHSKLASHVNAEFESLSTS</sequence>
<dbReference type="HAMAP" id="MF_03053">
    <property type="entry name" value="CTU1"/>
    <property type="match status" value="1"/>
</dbReference>
<dbReference type="Proteomes" id="UP000232323">
    <property type="component" value="Unassembled WGS sequence"/>
</dbReference>
<dbReference type="GO" id="GO:0005739">
    <property type="term" value="C:mitochondrion"/>
    <property type="evidence" value="ECO:0007669"/>
    <property type="project" value="TreeGrafter"/>
</dbReference>
<evidence type="ECO:0000313" key="10">
    <source>
        <dbReference type="Proteomes" id="UP000232323"/>
    </source>
</evidence>
<evidence type="ECO:0000259" key="8">
    <source>
        <dbReference type="Pfam" id="PF16503"/>
    </source>
</evidence>
<dbReference type="InterPro" id="IPR011063">
    <property type="entry name" value="TilS/TtcA_N"/>
</dbReference>
<comment type="similarity">
    <text evidence="6">Belongs to the TtcA family. CTU1/NCS6/ATPBD3 subfamily.</text>
</comment>
<feature type="domain" description="tRNA(Ile)-lysidine/2-thiocytidine synthase N-terminal" evidence="7">
    <location>
        <begin position="53"/>
        <end position="230"/>
    </location>
</feature>
<dbReference type="PANTHER" id="PTHR11807">
    <property type="entry name" value="ATPASES OF THE PP SUPERFAMILY-RELATED"/>
    <property type="match status" value="1"/>
</dbReference>
<dbReference type="InterPro" id="IPR000541">
    <property type="entry name" value="Ncs6/Tuc1/Ctu1"/>
</dbReference>
<evidence type="ECO:0000256" key="4">
    <source>
        <dbReference type="ARBA" id="ARBA00022694"/>
    </source>
</evidence>
<dbReference type="GO" id="GO:0002144">
    <property type="term" value="C:cytosolic tRNA wobble base thiouridylase complex"/>
    <property type="evidence" value="ECO:0007669"/>
    <property type="project" value="TreeGrafter"/>
</dbReference>
<comment type="subcellular location">
    <subcellularLocation>
        <location evidence="6">Cytoplasm</location>
    </subcellularLocation>
</comment>
<keyword evidence="3 6" id="KW-0808">Transferase</keyword>
<comment type="caution">
    <text evidence="9">The sequence shown here is derived from an EMBL/GenBank/DDBJ whole genome shotgun (WGS) entry which is preliminary data.</text>
</comment>
<proteinExistence type="inferred from homology"/>
<comment type="pathway">
    <text evidence="6">tRNA modification; 5-methoxycarbonylmethyl-2-thiouridine-tRNA biosynthesis.</text>
</comment>
<feature type="domain" description="Cytoplasmic tRNA 2-thiolation protein 1 C-terminal" evidence="8">
    <location>
        <begin position="283"/>
        <end position="312"/>
    </location>
</feature>
<keyword evidence="2 6" id="KW-0820">tRNA-binding</keyword>